<dbReference type="GO" id="GO:0007608">
    <property type="term" value="P:sensory perception of smell"/>
    <property type="evidence" value="ECO:0007669"/>
    <property type="project" value="TreeGrafter"/>
</dbReference>
<dbReference type="SMART" id="SM00708">
    <property type="entry name" value="PhBP"/>
    <property type="match status" value="2"/>
</dbReference>
<evidence type="ECO:0000256" key="5">
    <source>
        <dbReference type="SAM" id="SignalP"/>
    </source>
</evidence>
<evidence type="ECO:0000256" key="4">
    <source>
        <dbReference type="ARBA" id="ARBA00022729"/>
    </source>
</evidence>
<dbReference type="PANTHER" id="PTHR11857">
    <property type="entry name" value="ODORANT BINDING PROTEIN-RELATED"/>
    <property type="match status" value="1"/>
</dbReference>
<dbReference type="Gene3D" id="1.10.238.20">
    <property type="entry name" value="Pheromone/general odorant binding protein domain"/>
    <property type="match status" value="2"/>
</dbReference>
<evidence type="ECO:0000256" key="3">
    <source>
        <dbReference type="ARBA" id="ARBA00022525"/>
    </source>
</evidence>
<organism evidence="6 7">
    <name type="scientific">Ignelater luminosus</name>
    <name type="common">Cucubano</name>
    <name type="synonym">Pyrophorus luminosus</name>
    <dbReference type="NCBI Taxonomy" id="2038154"/>
    <lineage>
        <taxon>Eukaryota</taxon>
        <taxon>Metazoa</taxon>
        <taxon>Ecdysozoa</taxon>
        <taxon>Arthropoda</taxon>
        <taxon>Hexapoda</taxon>
        <taxon>Insecta</taxon>
        <taxon>Pterygota</taxon>
        <taxon>Neoptera</taxon>
        <taxon>Endopterygota</taxon>
        <taxon>Coleoptera</taxon>
        <taxon>Polyphaga</taxon>
        <taxon>Elateriformia</taxon>
        <taxon>Elateroidea</taxon>
        <taxon>Elateridae</taxon>
        <taxon>Agrypninae</taxon>
        <taxon>Pyrophorini</taxon>
        <taxon>Ignelater</taxon>
    </lineage>
</organism>
<dbReference type="Proteomes" id="UP000801492">
    <property type="component" value="Unassembled WGS sequence"/>
</dbReference>
<evidence type="ECO:0000256" key="2">
    <source>
        <dbReference type="ARBA" id="ARBA00008098"/>
    </source>
</evidence>
<comment type="subcellular location">
    <subcellularLocation>
        <location evidence="1">Secreted</location>
    </subcellularLocation>
</comment>
<dbReference type="EMBL" id="VTPC01090851">
    <property type="protein sequence ID" value="KAF2881146.1"/>
    <property type="molecule type" value="Genomic_DNA"/>
</dbReference>
<protein>
    <submittedName>
        <fullName evidence="6">Uncharacterized protein</fullName>
    </submittedName>
</protein>
<reference evidence="6" key="1">
    <citation type="submission" date="2019-08" db="EMBL/GenBank/DDBJ databases">
        <title>The genome of the North American firefly Photinus pyralis.</title>
        <authorList>
            <consortium name="Photinus pyralis genome working group"/>
            <person name="Fallon T.R."/>
            <person name="Sander Lower S.E."/>
            <person name="Weng J.-K."/>
        </authorList>
    </citation>
    <scope>NUCLEOTIDE SEQUENCE</scope>
    <source>
        <strain evidence="6">TRF0915ILg1</strain>
        <tissue evidence="6">Whole body</tissue>
    </source>
</reference>
<sequence>MKLLVVFLVCFTAEVFSQQMPNFFANMETVKSDCITESSVRPDLVDRLFQAGEFNPDNNLKCFIKCVFVKANAMSDAGIIQADIWRAQFPPALAQSSVSIAVDKCKGQPGVDACDTAFNRRTIAPFESECIYQTGVEEKFIDQFYKNGKMSNDPLWKCFLLCVNFKLQISGSTGEVYVEKVLETFDYVDLPSVQKCANIEEPDPCQKAHRYVKCIDEEVSKKFPL</sequence>
<evidence type="ECO:0000313" key="6">
    <source>
        <dbReference type="EMBL" id="KAF2881146.1"/>
    </source>
</evidence>
<keyword evidence="3" id="KW-0964">Secreted</keyword>
<dbReference type="GO" id="GO:0005549">
    <property type="term" value="F:odorant binding"/>
    <property type="evidence" value="ECO:0007669"/>
    <property type="project" value="InterPro"/>
</dbReference>
<dbReference type="GO" id="GO:0005615">
    <property type="term" value="C:extracellular space"/>
    <property type="evidence" value="ECO:0007669"/>
    <property type="project" value="TreeGrafter"/>
</dbReference>
<feature type="chain" id="PRO_5035434697" evidence="5">
    <location>
        <begin position="18"/>
        <end position="225"/>
    </location>
</feature>
<gene>
    <name evidence="6" type="ORF">ILUMI_25020</name>
</gene>
<keyword evidence="4 5" id="KW-0732">Signal</keyword>
<comment type="caution">
    <text evidence="6">The sequence shown here is derived from an EMBL/GenBank/DDBJ whole genome shotgun (WGS) entry which is preliminary data.</text>
</comment>
<dbReference type="SUPFAM" id="SSF47565">
    <property type="entry name" value="Insect pheromone/odorant-binding proteins"/>
    <property type="match status" value="2"/>
</dbReference>
<proteinExistence type="inferred from homology"/>
<dbReference type="Pfam" id="PF01395">
    <property type="entry name" value="PBP_GOBP"/>
    <property type="match status" value="2"/>
</dbReference>
<dbReference type="InterPro" id="IPR006170">
    <property type="entry name" value="PBP/GOBP"/>
</dbReference>
<dbReference type="InterPro" id="IPR036728">
    <property type="entry name" value="PBP_GOBP_sf"/>
</dbReference>
<accession>A0A8K0G028</accession>
<name>A0A8K0G028_IGNLU</name>
<feature type="signal peptide" evidence="5">
    <location>
        <begin position="1"/>
        <end position="17"/>
    </location>
</feature>
<comment type="similarity">
    <text evidence="2">Belongs to the PBP/GOBP family.</text>
</comment>
<evidence type="ECO:0000256" key="1">
    <source>
        <dbReference type="ARBA" id="ARBA00004613"/>
    </source>
</evidence>
<keyword evidence="7" id="KW-1185">Reference proteome</keyword>
<evidence type="ECO:0000313" key="7">
    <source>
        <dbReference type="Proteomes" id="UP000801492"/>
    </source>
</evidence>
<dbReference type="AlphaFoldDB" id="A0A8K0G028"/>
<dbReference type="OrthoDB" id="8194670at2759"/>
<dbReference type="PANTHER" id="PTHR11857:SF43">
    <property type="entry name" value="GEO07291P1-RELATED"/>
    <property type="match status" value="1"/>
</dbReference>
<dbReference type="CDD" id="cd23992">
    <property type="entry name" value="PBP_GOBP"/>
    <property type="match status" value="2"/>
</dbReference>